<evidence type="ECO:0000313" key="5">
    <source>
        <dbReference type="Proteomes" id="UP001595696"/>
    </source>
</evidence>
<accession>A0ABV8DLU3</accession>
<evidence type="ECO:0000256" key="1">
    <source>
        <dbReference type="SAM" id="MobiDB-lite"/>
    </source>
</evidence>
<evidence type="ECO:0000256" key="2">
    <source>
        <dbReference type="SAM" id="SignalP"/>
    </source>
</evidence>
<evidence type="ECO:0000259" key="3">
    <source>
        <dbReference type="Pfam" id="PF03713"/>
    </source>
</evidence>
<keyword evidence="2" id="KW-0732">Signal</keyword>
<dbReference type="EMBL" id="JBHSAX010000003">
    <property type="protein sequence ID" value="MFC3960961.1"/>
    <property type="molecule type" value="Genomic_DNA"/>
</dbReference>
<dbReference type="PROSITE" id="PS51257">
    <property type="entry name" value="PROKAR_LIPOPROTEIN"/>
    <property type="match status" value="1"/>
</dbReference>
<feature type="domain" description="DUF305" evidence="3">
    <location>
        <begin position="60"/>
        <end position="215"/>
    </location>
</feature>
<dbReference type="PANTHER" id="PTHR36933">
    <property type="entry name" value="SLL0788 PROTEIN"/>
    <property type="match status" value="1"/>
</dbReference>
<dbReference type="Pfam" id="PF03713">
    <property type="entry name" value="DUF305"/>
    <property type="match status" value="1"/>
</dbReference>
<evidence type="ECO:0000313" key="4">
    <source>
        <dbReference type="EMBL" id="MFC3960961.1"/>
    </source>
</evidence>
<feature type="compositionally biased region" description="Low complexity" evidence="1">
    <location>
        <begin position="36"/>
        <end position="55"/>
    </location>
</feature>
<feature type="chain" id="PRO_5047420842" evidence="2">
    <location>
        <begin position="18"/>
        <end position="217"/>
    </location>
</feature>
<feature type="signal peptide" evidence="2">
    <location>
        <begin position="1"/>
        <end position="17"/>
    </location>
</feature>
<reference evidence="5" key="1">
    <citation type="journal article" date="2019" name="Int. J. Syst. Evol. Microbiol.">
        <title>The Global Catalogue of Microorganisms (GCM) 10K type strain sequencing project: providing services to taxonomists for standard genome sequencing and annotation.</title>
        <authorList>
            <consortium name="The Broad Institute Genomics Platform"/>
            <consortium name="The Broad Institute Genome Sequencing Center for Infectious Disease"/>
            <person name="Wu L."/>
            <person name="Ma J."/>
        </authorList>
    </citation>
    <scope>NUCLEOTIDE SEQUENCE [LARGE SCALE GENOMIC DNA]</scope>
    <source>
        <strain evidence="5">CGMCC 4.7330</strain>
    </source>
</reference>
<proteinExistence type="predicted"/>
<dbReference type="InterPro" id="IPR012347">
    <property type="entry name" value="Ferritin-like"/>
</dbReference>
<comment type="caution">
    <text evidence="4">The sequence shown here is derived from an EMBL/GenBank/DDBJ whole genome shotgun (WGS) entry which is preliminary data.</text>
</comment>
<dbReference type="PANTHER" id="PTHR36933:SF1">
    <property type="entry name" value="SLL0788 PROTEIN"/>
    <property type="match status" value="1"/>
</dbReference>
<name>A0ABV8DLU3_9NOCA</name>
<dbReference type="RefSeq" id="WP_378610727.1">
    <property type="nucleotide sequence ID" value="NZ_JBHSAX010000003.1"/>
</dbReference>
<keyword evidence="5" id="KW-1185">Reference proteome</keyword>
<feature type="region of interest" description="Disordered" evidence="1">
    <location>
        <begin position="31"/>
        <end position="55"/>
    </location>
</feature>
<sequence length="217" mass="22210">MSSKTVVSALAVALASAAILTGCSSTDDAAGHDGHTGATTTASAGPSTTSAQSQARNDADIAFATEMIPHHRQAVEMAALASSRSTNAAVLNLASRIQAAQDPEIATMTAWLRAWGAPVPTTAGGGMDHGGTPMPEMGSGSMPGMMTDEQMSQMQAASGTEFDRMWLTGMIAHHQGAVEMARTELAQGSNPDAKALAQQIVDAQQAEITEMQGLLQG</sequence>
<dbReference type="Proteomes" id="UP001595696">
    <property type="component" value="Unassembled WGS sequence"/>
</dbReference>
<organism evidence="4 5">
    <name type="scientific">Nocardia jiangsuensis</name>
    <dbReference type="NCBI Taxonomy" id="1691563"/>
    <lineage>
        <taxon>Bacteria</taxon>
        <taxon>Bacillati</taxon>
        <taxon>Actinomycetota</taxon>
        <taxon>Actinomycetes</taxon>
        <taxon>Mycobacteriales</taxon>
        <taxon>Nocardiaceae</taxon>
        <taxon>Nocardia</taxon>
    </lineage>
</organism>
<dbReference type="Gene3D" id="1.20.1260.10">
    <property type="match status" value="1"/>
</dbReference>
<protein>
    <submittedName>
        <fullName evidence="4">DUF305 domain-containing protein</fullName>
    </submittedName>
</protein>
<dbReference type="InterPro" id="IPR005183">
    <property type="entry name" value="DUF305_CopM-like"/>
</dbReference>
<gene>
    <name evidence="4" type="ORF">ACFO0B_03050</name>
</gene>